<dbReference type="EMBL" id="MU394303">
    <property type="protein sequence ID" value="KAI6088077.1"/>
    <property type="molecule type" value="Genomic_DNA"/>
</dbReference>
<sequence>MAKSEVFRFFDLPPELRSAILTQVLVSEDYSTVVLHNATLFSPPLSDLTGILSVFLVSAQMYREASAIFYAENCFVLNAQSHRLPAHLTSQGGFLSEEGQDARRRVRRLTVHLTRVGGEFERVLGPALTDMVLNGSLRDLQLRLGPPSWRSRATRSLDPDMVQRPPFQALLRLLSDPYLEKVEFLAWKVHLTVFCPFHQKRHPSMKTDTESIDDQGLAILRSGPDWVELDWRALVEVYGTGQQIVTVGERSY</sequence>
<evidence type="ECO:0000313" key="2">
    <source>
        <dbReference type="Proteomes" id="UP001497680"/>
    </source>
</evidence>
<protein>
    <submittedName>
        <fullName evidence="1">Uncharacterized protein</fullName>
    </submittedName>
</protein>
<comment type="caution">
    <text evidence="1">The sequence shown here is derived from an EMBL/GenBank/DDBJ whole genome shotgun (WGS) entry which is preliminary data.</text>
</comment>
<organism evidence="1 2">
    <name type="scientific">Hypoxylon rubiginosum</name>
    <dbReference type="NCBI Taxonomy" id="110542"/>
    <lineage>
        <taxon>Eukaryota</taxon>
        <taxon>Fungi</taxon>
        <taxon>Dikarya</taxon>
        <taxon>Ascomycota</taxon>
        <taxon>Pezizomycotina</taxon>
        <taxon>Sordariomycetes</taxon>
        <taxon>Xylariomycetidae</taxon>
        <taxon>Xylariales</taxon>
        <taxon>Hypoxylaceae</taxon>
        <taxon>Hypoxylon</taxon>
    </lineage>
</organism>
<keyword evidence="2" id="KW-1185">Reference proteome</keyword>
<reference evidence="1 2" key="1">
    <citation type="journal article" date="2022" name="New Phytol.">
        <title>Ecological generalism drives hyperdiversity of secondary metabolite gene clusters in xylarialean endophytes.</title>
        <authorList>
            <person name="Franco M.E.E."/>
            <person name="Wisecaver J.H."/>
            <person name="Arnold A.E."/>
            <person name="Ju Y.M."/>
            <person name="Slot J.C."/>
            <person name="Ahrendt S."/>
            <person name="Moore L.P."/>
            <person name="Eastman K.E."/>
            <person name="Scott K."/>
            <person name="Konkel Z."/>
            <person name="Mondo S.J."/>
            <person name="Kuo A."/>
            <person name="Hayes R.D."/>
            <person name="Haridas S."/>
            <person name="Andreopoulos B."/>
            <person name="Riley R."/>
            <person name="LaButti K."/>
            <person name="Pangilinan J."/>
            <person name="Lipzen A."/>
            <person name="Amirebrahimi M."/>
            <person name="Yan J."/>
            <person name="Adam C."/>
            <person name="Keymanesh K."/>
            <person name="Ng V."/>
            <person name="Louie K."/>
            <person name="Northen T."/>
            <person name="Drula E."/>
            <person name="Henrissat B."/>
            <person name="Hsieh H.M."/>
            <person name="Youens-Clark K."/>
            <person name="Lutzoni F."/>
            <person name="Miadlikowska J."/>
            <person name="Eastwood D.C."/>
            <person name="Hamelin R.C."/>
            <person name="Grigoriev I.V."/>
            <person name="U'Ren J.M."/>
        </authorList>
    </citation>
    <scope>NUCLEOTIDE SEQUENCE [LARGE SCALE GENOMIC DNA]</scope>
    <source>
        <strain evidence="1 2">ER1909</strain>
    </source>
</reference>
<dbReference type="Proteomes" id="UP001497680">
    <property type="component" value="Unassembled WGS sequence"/>
</dbReference>
<name>A0ACC0D6A5_9PEZI</name>
<proteinExistence type="predicted"/>
<evidence type="ECO:0000313" key="1">
    <source>
        <dbReference type="EMBL" id="KAI6088077.1"/>
    </source>
</evidence>
<accession>A0ACC0D6A5</accession>
<gene>
    <name evidence="1" type="ORF">F4821DRAFT_94992</name>
</gene>